<evidence type="ECO:0000313" key="1">
    <source>
        <dbReference type="EMBL" id="CAG7659076.1"/>
    </source>
</evidence>
<sequence length="118" mass="13707">MSNEIPVACCHTVFTKQQRVEYKSIWGELETRRIGILEIEKGYQYQFSGHSETLRLVNEWVSMERKCCPFLSFAVIASNEEEPVFLQLTGNEEAKSFLRSDINDKIELITTINEEKNV</sequence>
<evidence type="ECO:0000313" key="2">
    <source>
        <dbReference type="Proteomes" id="UP000730618"/>
    </source>
</evidence>
<proteinExistence type="predicted"/>
<comment type="caution">
    <text evidence="1">The sequence shown here is derived from an EMBL/GenBank/DDBJ whole genome shotgun (WGS) entry which is preliminary data.</text>
</comment>
<gene>
    <name evidence="1" type="ORF">PAECIP111802_07323</name>
</gene>
<protein>
    <submittedName>
        <fullName evidence="1">Uncharacterized protein</fullName>
    </submittedName>
</protein>
<reference evidence="1 2" key="1">
    <citation type="submission" date="2021-06" db="EMBL/GenBank/DDBJ databases">
        <authorList>
            <person name="Criscuolo A."/>
        </authorList>
    </citation>
    <scope>NUCLEOTIDE SEQUENCE [LARGE SCALE GENOMIC DNA]</scope>
    <source>
        <strain evidence="2">CIP 111802</strain>
    </source>
</reference>
<dbReference type="RefSeq" id="WP_230415789.1">
    <property type="nucleotide sequence ID" value="NZ_CAJVCE010000058.1"/>
</dbReference>
<organism evidence="1 2">
    <name type="scientific">Paenibacillus allorhizosphaerae</name>
    <dbReference type="NCBI Taxonomy" id="2849866"/>
    <lineage>
        <taxon>Bacteria</taxon>
        <taxon>Bacillati</taxon>
        <taxon>Bacillota</taxon>
        <taxon>Bacilli</taxon>
        <taxon>Bacillales</taxon>
        <taxon>Paenibacillaceae</taxon>
        <taxon>Paenibacillus</taxon>
    </lineage>
</organism>
<name>A0ABN7U1Q7_9BACL</name>
<accession>A0ABN7U1Q7</accession>
<dbReference type="EMBL" id="CAJVCE010000058">
    <property type="protein sequence ID" value="CAG7659076.1"/>
    <property type="molecule type" value="Genomic_DNA"/>
</dbReference>
<keyword evidence="2" id="KW-1185">Reference proteome</keyword>
<dbReference type="Proteomes" id="UP000730618">
    <property type="component" value="Unassembled WGS sequence"/>
</dbReference>